<dbReference type="Proteomes" id="UP000535908">
    <property type="component" value="Unassembled WGS sequence"/>
</dbReference>
<evidence type="ECO:0000256" key="4">
    <source>
        <dbReference type="ARBA" id="ARBA00022729"/>
    </source>
</evidence>
<evidence type="ECO:0000256" key="6">
    <source>
        <dbReference type="SAM" id="Phobius"/>
    </source>
</evidence>
<dbReference type="AlphaFoldDB" id="A0A7X0Y298"/>
<evidence type="ECO:0000256" key="2">
    <source>
        <dbReference type="ARBA" id="ARBA00022512"/>
    </source>
</evidence>
<organism evidence="8 9">
    <name type="scientific">Listeria grandensis</name>
    <dbReference type="NCBI Taxonomy" id="1494963"/>
    <lineage>
        <taxon>Bacteria</taxon>
        <taxon>Bacillati</taxon>
        <taxon>Bacillota</taxon>
        <taxon>Bacilli</taxon>
        <taxon>Bacillales</taxon>
        <taxon>Listeriaceae</taxon>
        <taxon>Listeria</taxon>
    </lineage>
</organism>
<dbReference type="EMBL" id="JAARWN010000001">
    <property type="protein sequence ID" value="MBC1935549.1"/>
    <property type="molecule type" value="Genomic_DNA"/>
</dbReference>
<comment type="subcellular location">
    <subcellularLocation>
        <location evidence="1">Secreted</location>
        <location evidence="1">Cell wall</location>
        <topology evidence="1">Peptidoglycan-anchor</topology>
    </subcellularLocation>
</comment>
<keyword evidence="5" id="KW-0572">Peptidoglycan-anchor</keyword>
<dbReference type="InterPro" id="IPR019931">
    <property type="entry name" value="LPXTG_anchor"/>
</dbReference>
<sequence length="96" mass="10541">MKRQRNSSMCRGLLFVVVVSLGISGHQYVEATTGKSDINIRIVENELEVVEEAPVDEVGLPHTGDNNSVFSLIIGGILVILSLVYMRGRKLESERG</sequence>
<protein>
    <submittedName>
        <fullName evidence="8">LPXTG cell wall anchor domain-containing protein</fullName>
    </submittedName>
</protein>
<feature type="transmembrane region" description="Helical" evidence="6">
    <location>
        <begin position="68"/>
        <end position="86"/>
    </location>
</feature>
<keyword evidence="4" id="KW-0732">Signal</keyword>
<comment type="caution">
    <text evidence="8">The sequence shown here is derived from an EMBL/GenBank/DDBJ whole genome shotgun (WGS) entry which is preliminary data.</text>
</comment>
<feature type="domain" description="Gram-positive cocci surface proteins LPxTG" evidence="7">
    <location>
        <begin position="60"/>
        <end position="86"/>
    </location>
</feature>
<accession>A0A7X0Y298</accession>
<dbReference type="Pfam" id="PF00746">
    <property type="entry name" value="Gram_pos_anchor"/>
    <property type="match status" value="1"/>
</dbReference>
<evidence type="ECO:0000313" key="9">
    <source>
        <dbReference type="Proteomes" id="UP000535908"/>
    </source>
</evidence>
<keyword evidence="6" id="KW-0472">Membrane</keyword>
<gene>
    <name evidence="8" type="ORF">HCA69_04165</name>
</gene>
<dbReference type="NCBIfam" id="TIGR01167">
    <property type="entry name" value="LPXTG_anchor"/>
    <property type="match status" value="1"/>
</dbReference>
<evidence type="ECO:0000256" key="1">
    <source>
        <dbReference type="ARBA" id="ARBA00004168"/>
    </source>
</evidence>
<keyword evidence="6" id="KW-0812">Transmembrane</keyword>
<evidence type="ECO:0000259" key="7">
    <source>
        <dbReference type="Pfam" id="PF00746"/>
    </source>
</evidence>
<reference evidence="8 9" key="1">
    <citation type="submission" date="2020-03" db="EMBL/GenBank/DDBJ databases">
        <title>Soil Listeria distribution.</title>
        <authorList>
            <person name="Liao J."/>
            <person name="Wiedmann M."/>
        </authorList>
    </citation>
    <scope>NUCLEOTIDE SEQUENCE [LARGE SCALE GENOMIC DNA]</scope>
    <source>
        <strain evidence="8 9">FSL L7-0741</strain>
    </source>
</reference>
<keyword evidence="3" id="KW-0964">Secreted</keyword>
<keyword evidence="6" id="KW-1133">Transmembrane helix</keyword>
<evidence type="ECO:0000256" key="5">
    <source>
        <dbReference type="ARBA" id="ARBA00023088"/>
    </source>
</evidence>
<name>A0A7X0Y298_9LIST</name>
<dbReference type="RefSeq" id="WP_185409040.1">
    <property type="nucleotide sequence ID" value="NZ_JAARRE010000001.1"/>
</dbReference>
<evidence type="ECO:0000313" key="8">
    <source>
        <dbReference type="EMBL" id="MBC1935549.1"/>
    </source>
</evidence>
<proteinExistence type="predicted"/>
<keyword evidence="2" id="KW-0134">Cell wall</keyword>
<evidence type="ECO:0000256" key="3">
    <source>
        <dbReference type="ARBA" id="ARBA00022525"/>
    </source>
</evidence>